<dbReference type="InterPro" id="IPR010364">
    <property type="entry name" value="Uncharacterised_IM_CreD"/>
</dbReference>
<keyword evidence="1" id="KW-0812">Transmembrane</keyword>
<reference evidence="3" key="1">
    <citation type="submission" date="2018-05" db="EMBL/GenBank/DDBJ databases">
        <title>Leptospira yasudae sp. nov. and Leptospira stimsonii sp. nov., two pathogenic species of the genus Leptospira isolated from environmental sources.</title>
        <authorList>
            <person name="Casanovas-Massana A."/>
            <person name="Hamond C."/>
            <person name="Santos L.A."/>
            <person name="Hacker K.P."/>
            <person name="Balassiano I."/>
            <person name="Medeiros M.A."/>
            <person name="Reis M.G."/>
            <person name="Ko A.I."/>
            <person name="Wunder E.A."/>
        </authorList>
    </citation>
    <scope>NUCLEOTIDE SEQUENCE [LARGE SCALE GENOMIC DNA]</scope>
    <source>
        <strain evidence="3">Yale</strain>
    </source>
</reference>
<dbReference type="EMBL" id="QHCT01000001">
    <property type="protein sequence ID" value="RHX91698.1"/>
    <property type="molecule type" value="Genomic_DNA"/>
</dbReference>
<sequence>MLLDFLFLETRFRYAFTRVFFKRELVFLVAVGIILGFYVLFFVILQLEDLTLLVGTLGLFVLLAIYFTGSIQDLESDRNFK</sequence>
<organism evidence="2 3">
    <name type="scientific">Leptospira stimsonii</name>
    <dbReference type="NCBI Taxonomy" id="2202203"/>
    <lineage>
        <taxon>Bacteria</taxon>
        <taxon>Pseudomonadati</taxon>
        <taxon>Spirochaetota</taxon>
        <taxon>Spirochaetia</taxon>
        <taxon>Leptospirales</taxon>
        <taxon>Leptospiraceae</taxon>
        <taxon>Leptospira</taxon>
    </lineage>
</organism>
<proteinExistence type="predicted"/>
<evidence type="ECO:0000313" key="2">
    <source>
        <dbReference type="EMBL" id="RHX91698.1"/>
    </source>
</evidence>
<gene>
    <name evidence="2" type="ORF">DLM75_00090</name>
</gene>
<evidence type="ECO:0000256" key="1">
    <source>
        <dbReference type="SAM" id="Phobius"/>
    </source>
</evidence>
<protein>
    <submittedName>
        <fullName evidence="2">Uncharacterized protein</fullName>
    </submittedName>
</protein>
<dbReference type="Pfam" id="PF06123">
    <property type="entry name" value="CreD"/>
    <property type="match status" value="1"/>
</dbReference>
<evidence type="ECO:0000313" key="3">
    <source>
        <dbReference type="Proteomes" id="UP000265798"/>
    </source>
</evidence>
<feature type="transmembrane region" description="Helical" evidence="1">
    <location>
        <begin position="25"/>
        <end position="44"/>
    </location>
</feature>
<keyword evidence="1" id="KW-1133">Transmembrane helix</keyword>
<keyword evidence="1" id="KW-0472">Membrane</keyword>
<feature type="transmembrane region" description="Helical" evidence="1">
    <location>
        <begin position="50"/>
        <end position="71"/>
    </location>
</feature>
<comment type="caution">
    <text evidence="2">The sequence shown here is derived from an EMBL/GenBank/DDBJ whole genome shotgun (WGS) entry which is preliminary data.</text>
</comment>
<dbReference type="AlphaFoldDB" id="A0A396ZDZ0"/>
<dbReference type="Proteomes" id="UP000265798">
    <property type="component" value="Unassembled WGS sequence"/>
</dbReference>
<name>A0A396ZDZ0_9LEPT</name>
<accession>A0A396ZDZ0</accession>